<sequence length="101" mass="11510">MKSTIKGLNTMQATVTQPTQWHLLLVLATGPRTSLALWQAVPWQQKWQCLSALARLQRHQLVMFHMKHHCWTLTAAGETLRPVLRAIQKCSEVKGENPNDV</sequence>
<evidence type="ECO:0008006" key="3">
    <source>
        <dbReference type="Google" id="ProtNLM"/>
    </source>
</evidence>
<dbReference type="Proteomes" id="UP001596254">
    <property type="component" value="Unassembled WGS sequence"/>
</dbReference>
<organism evidence="1 2">
    <name type="scientific">Levilactobacillus tongjiangensis</name>
    <dbReference type="NCBI Taxonomy" id="2486023"/>
    <lineage>
        <taxon>Bacteria</taxon>
        <taxon>Bacillati</taxon>
        <taxon>Bacillota</taxon>
        <taxon>Bacilli</taxon>
        <taxon>Lactobacillales</taxon>
        <taxon>Lactobacillaceae</taxon>
        <taxon>Levilactobacillus</taxon>
    </lineage>
</organism>
<accession>A0ABW1SSW2</accession>
<protein>
    <recommendedName>
        <fullName evidence="3">HTH hxlR-type domain-containing protein</fullName>
    </recommendedName>
</protein>
<keyword evidence="2" id="KW-1185">Reference proteome</keyword>
<dbReference type="EMBL" id="JBHSSK010000021">
    <property type="protein sequence ID" value="MFC6207267.1"/>
    <property type="molecule type" value="Genomic_DNA"/>
</dbReference>
<proteinExistence type="predicted"/>
<evidence type="ECO:0000313" key="1">
    <source>
        <dbReference type="EMBL" id="MFC6207267.1"/>
    </source>
</evidence>
<name>A0ABW1SSW2_9LACO</name>
<gene>
    <name evidence="1" type="ORF">ACFP1G_07220</name>
</gene>
<dbReference type="SUPFAM" id="SSF46785">
    <property type="entry name" value="Winged helix' DNA-binding domain"/>
    <property type="match status" value="1"/>
</dbReference>
<reference evidence="2" key="1">
    <citation type="journal article" date="2019" name="Int. J. Syst. Evol. Microbiol.">
        <title>The Global Catalogue of Microorganisms (GCM) 10K type strain sequencing project: providing services to taxonomists for standard genome sequencing and annotation.</title>
        <authorList>
            <consortium name="The Broad Institute Genomics Platform"/>
            <consortium name="The Broad Institute Genome Sequencing Center for Infectious Disease"/>
            <person name="Wu L."/>
            <person name="Ma J."/>
        </authorList>
    </citation>
    <scope>NUCLEOTIDE SEQUENCE [LARGE SCALE GENOMIC DNA]</scope>
    <source>
        <strain evidence="2">CCM 8905</strain>
    </source>
</reference>
<dbReference type="InterPro" id="IPR036390">
    <property type="entry name" value="WH_DNA-bd_sf"/>
</dbReference>
<comment type="caution">
    <text evidence="1">The sequence shown here is derived from an EMBL/GenBank/DDBJ whole genome shotgun (WGS) entry which is preliminary data.</text>
</comment>
<evidence type="ECO:0000313" key="2">
    <source>
        <dbReference type="Proteomes" id="UP001596254"/>
    </source>
</evidence>
<dbReference type="RefSeq" id="WP_125691756.1">
    <property type="nucleotide sequence ID" value="NZ_JBHSSK010000021.1"/>
</dbReference>